<protein>
    <submittedName>
        <fullName evidence="1">Uncharacterized protein</fullName>
    </submittedName>
</protein>
<organism evidence="1">
    <name type="scientific">Podoviridae sp. ctdDI2</name>
    <dbReference type="NCBI Taxonomy" id="2826567"/>
    <lineage>
        <taxon>Viruses</taxon>
        <taxon>Duplodnaviria</taxon>
        <taxon>Heunggongvirae</taxon>
        <taxon>Uroviricota</taxon>
        <taxon>Caudoviricetes</taxon>
    </lineage>
</organism>
<accession>A0A8S5NQY4</accession>
<reference evidence="1" key="1">
    <citation type="journal article" date="2021" name="Proc. Natl. Acad. Sci. U.S.A.">
        <title>A Catalog of Tens of Thousands of Viruses from Human Metagenomes Reveals Hidden Associations with Chronic Diseases.</title>
        <authorList>
            <person name="Tisza M.J."/>
            <person name="Buck C.B."/>
        </authorList>
    </citation>
    <scope>NUCLEOTIDE SEQUENCE</scope>
    <source>
        <strain evidence="1">CtdDI2</strain>
    </source>
</reference>
<proteinExistence type="predicted"/>
<evidence type="ECO:0000313" key="1">
    <source>
        <dbReference type="EMBL" id="DAD96775.1"/>
    </source>
</evidence>
<dbReference type="EMBL" id="BK015224">
    <property type="protein sequence ID" value="DAD96775.1"/>
    <property type="molecule type" value="Genomic_DNA"/>
</dbReference>
<sequence length="62" mass="7430">MLEVDGQKVVSFIVSEEDRKLPGYVEAITDKAKKLKPTVKSNNRQYWASLYWQKKRRMRNDR</sequence>
<name>A0A8S5NQY4_9CAUD</name>